<proteinExistence type="predicted"/>
<evidence type="ECO:0000313" key="4">
    <source>
        <dbReference type="Proteomes" id="UP000628079"/>
    </source>
</evidence>
<feature type="region of interest" description="Disordered" evidence="1">
    <location>
        <begin position="89"/>
        <end position="109"/>
    </location>
</feature>
<evidence type="ECO:0000256" key="2">
    <source>
        <dbReference type="SAM" id="SignalP"/>
    </source>
</evidence>
<protein>
    <recommendedName>
        <fullName evidence="5">Lipoprotein</fullName>
    </recommendedName>
</protein>
<name>A0A8H9FUH3_9MICO</name>
<sequence length="109" mass="10823">MTRHLALTVLAGAALLGGCSAAEDVASDAASAATSQAKESALRELRGSICPLVADNDLSEADRATLGSAIDLAQGLGVESELLTAAEDIADSDGTPPESAVAQLAAECR</sequence>
<dbReference type="AlphaFoldDB" id="A0A8H9FUH3"/>
<organism evidence="3 4">
    <name type="scientific">Knoellia flava</name>
    <dbReference type="NCBI Taxonomy" id="913969"/>
    <lineage>
        <taxon>Bacteria</taxon>
        <taxon>Bacillati</taxon>
        <taxon>Actinomycetota</taxon>
        <taxon>Actinomycetes</taxon>
        <taxon>Micrococcales</taxon>
        <taxon>Intrasporangiaceae</taxon>
        <taxon>Knoellia</taxon>
    </lineage>
</organism>
<keyword evidence="2" id="KW-0732">Signal</keyword>
<dbReference type="PROSITE" id="PS51257">
    <property type="entry name" value="PROKAR_LIPOPROTEIN"/>
    <property type="match status" value="1"/>
</dbReference>
<dbReference type="RefSeq" id="WP_052117007.1">
    <property type="nucleotide sequence ID" value="NZ_BMEA01000003.1"/>
</dbReference>
<reference evidence="3" key="2">
    <citation type="submission" date="2020-09" db="EMBL/GenBank/DDBJ databases">
        <authorList>
            <person name="Sun Q."/>
            <person name="Zhou Y."/>
        </authorList>
    </citation>
    <scope>NUCLEOTIDE SEQUENCE</scope>
    <source>
        <strain evidence="3">CGMCC 1.10749</strain>
    </source>
</reference>
<dbReference type="EMBL" id="BMEA01000003">
    <property type="protein sequence ID" value="GGB87557.1"/>
    <property type="molecule type" value="Genomic_DNA"/>
</dbReference>
<evidence type="ECO:0000256" key="1">
    <source>
        <dbReference type="SAM" id="MobiDB-lite"/>
    </source>
</evidence>
<accession>A0A8H9FUH3</accession>
<feature type="signal peptide" evidence="2">
    <location>
        <begin position="1"/>
        <end position="21"/>
    </location>
</feature>
<reference evidence="3" key="1">
    <citation type="journal article" date="2014" name="Int. J. Syst. Evol. Microbiol.">
        <title>Complete genome sequence of Corynebacterium casei LMG S-19264T (=DSM 44701T), isolated from a smear-ripened cheese.</title>
        <authorList>
            <consortium name="US DOE Joint Genome Institute (JGI-PGF)"/>
            <person name="Walter F."/>
            <person name="Albersmeier A."/>
            <person name="Kalinowski J."/>
            <person name="Ruckert C."/>
        </authorList>
    </citation>
    <scope>NUCLEOTIDE SEQUENCE</scope>
    <source>
        <strain evidence="3">CGMCC 1.10749</strain>
    </source>
</reference>
<evidence type="ECO:0000313" key="3">
    <source>
        <dbReference type="EMBL" id="GGB87557.1"/>
    </source>
</evidence>
<evidence type="ECO:0008006" key="5">
    <source>
        <dbReference type="Google" id="ProtNLM"/>
    </source>
</evidence>
<feature type="chain" id="PRO_5038626797" description="Lipoprotein" evidence="2">
    <location>
        <begin position="22"/>
        <end position="109"/>
    </location>
</feature>
<dbReference type="Proteomes" id="UP000628079">
    <property type="component" value="Unassembled WGS sequence"/>
</dbReference>
<gene>
    <name evidence="3" type="ORF">GCM10011314_29190</name>
</gene>
<comment type="caution">
    <text evidence="3">The sequence shown here is derived from an EMBL/GenBank/DDBJ whole genome shotgun (WGS) entry which is preliminary data.</text>
</comment>